<dbReference type="PATRIC" id="fig|1185652.3.peg.5673"/>
<dbReference type="EMBL" id="CP003563">
    <property type="protein sequence ID" value="AFL53984.1"/>
    <property type="molecule type" value="Genomic_DNA"/>
</dbReference>
<dbReference type="AlphaFoldDB" id="I3XDM8"/>
<dbReference type="KEGG" id="sfd:USDA257_c54690"/>
<organism evidence="1 2">
    <name type="scientific">Sinorhizobium fredii (strain USDA 257)</name>
    <dbReference type="NCBI Taxonomy" id="1185652"/>
    <lineage>
        <taxon>Bacteria</taxon>
        <taxon>Pseudomonadati</taxon>
        <taxon>Pseudomonadota</taxon>
        <taxon>Alphaproteobacteria</taxon>
        <taxon>Hyphomicrobiales</taxon>
        <taxon>Rhizobiaceae</taxon>
        <taxon>Sinorhizobium/Ensifer group</taxon>
        <taxon>Sinorhizobium</taxon>
    </lineage>
</organism>
<proteinExistence type="predicted"/>
<protein>
    <submittedName>
        <fullName evidence="1">Uncharacterized protein</fullName>
    </submittedName>
</protein>
<evidence type="ECO:0000313" key="1">
    <source>
        <dbReference type="EMBL" id="AFL53984.1"/>
    </source>
</evidence>
<sequence>MLDRPIQAAAEGLPINRISSTDLRTVDDRLGAIACLNDALFLAAAAIDEPRHCDALQALSMQINKDIASLRDRVEDLLEMLK</sequence>
<gene>
    <name evidence="1" type="ORF">USDA257_c54690</name>
</gene>
<name>I3XDM8_SINF2</name>
<dbReference type="Proteomes" id="UP000006180">
    <property type="component" value="Chromosome"/>
</dbReference>
<evidence type="ECO:0000313" key="2">
    <source>
        <dbReference type="Proteomes" id="UP000006180"/>
    </source>
</evidence>
<dbReference type="RefSeq" id="WP_014766095.1">
    <property type="nucleotide sequence ID" value="NC_018000.1"/>
</dbReference>
<reference evidence="1 2" key="1">
    <citation type="journal article" date="2012" name="J. Bacteriol.">
        <title>Complete genome sequence of the broad-host-range strain Sinorhizobium fredii USDA257.</title>
        <authorList>
            <person name="Schuldes J."/>
            <person name="Rodriguez Orbegoso M."/>
            <person name="Schmeisser C."/>
            <person name="Krishnan H.B."/>
            <person name="Daniel R."/>
            <person name="Streit W.R."/>
        </authorList>
    </citation>
    <scope>NUCLEOTIDE SEQUENCE [LARGE SCALE GENOMIC DNA]</scope>
    <source>
        <strain evidence="1 2">USDA 257</strain>
    </source>
</reference>
<accession>I3XDM8</accession>
<dbReference type="HOGENOM" id="CLU_2555875_0_0_5"/>